<reference evidence="1 2" key="2">
    <citation type="journal article" date="2014" name="Genome Announc.">
        <title>Complete Genome Sequence of the Subsurface, Mesophilic Sulfate-Reducing Bacterium Desulfovibrio aespoeensis Aspo-2.</title>
        <authorList>
            <person name="Pedersen K."/>
            <person name="Bengtsson A."/>
            <person name="Edlund J."/>
            <person name="Rabe L."/>
            <person name="Hazen T."/>
            <person name="Chakraborty R."/>
            <person name="Goodwin L."/>
            <person name="Shapiro N."/>
        </authorList>
    </citation>
    <scope>NUCLEOTIDE SEQUENCE [LARGE SCALE GENOMIC DNA]</scope>
    <source>
        <strain evidence="2">ATCC 700646 / DSM 10631 / Aspo-2</strain>
    </source>
</reference>
<gene>
    <name evidence="1" type="ordered locus">Daes_0849</name>
</gene>
<dbReference type="Proteomes" id="UP000002191">
    <property type="component" value="Chromosome"/>
</dbReference>
<dbReference type="KEGG" id="das:Daes_0849"/>
<sequence length="148" mass="16442">MGLNEIQALIVLSKNGDIRGKTVVVSAIADKLEVESAFIFDNPSPATIERIPHRMNLDKKLLSQRNCRTCPIAIVYRATTPGNAVVLCIGYPNVIPKRTIRFRLVHLNNDVIVIDRDVRICTGIMLNTVIDTPADNITLLNHFSNVKP</sequence>
<evidence type="ECO:0000313" key="1">
    <source>
        <dbReference type="EMBL" id="ADU61866.1"/>
    </source>
</evidence>
<evidence type="ECO:0000313" key="2">
    <source>
        <dbReference type="Proteomes" id="UP000002191"/>
    </source>
</evidence>
<dbReference type="HOGENOM" id="CLU_1755876_0_0_7"/>
<keyword evidence="2" id="KW-1185">Reference proteome</keyword>
<proteinExistence type="predicted"/>
<protein>
    <submittedName>
        <fullName evidence="1">Uncharacterized protein</fullName>
    </submittedName>
</protein>
<organism evidence="1 2">
    <name type="scientific">Pseudodesulfovibrio aespoeensis (strain ATCC 700646 / DSM 10631 / Aspo-2)</name>
    <name type="common">Desulfovibrio aespoeensis</name>
    <dbReference type="NCBI Taxonomy" id="643562"/>
    <lineage>
        <taxon>Bacteria</taxon>
        <taxon>Pseudomonadati</taxon>
        <taxon>Thermodesulfobacteriota</taxon>
        <taxon>Desulfovibrionia</taxon>
        <taxon>Desulfovibrionales</taxon>
        <taxon>Desulfovibrionaceae</taxon>
    </lineage>
</organism>
<accession>E6VRD7</accession>
<reference evidence="2" key="1">
    <citation type="submission" date="2010-12" db="EMBL/GenBank/DDBJ databases">
        <title>Complete sequence of Desulfovibrio aespoeensis Aspo-2.</title>
        <authorList>
            <consortium name="US DOE Joint Genome Institute"/>
            <person name="Lucas S."/>
            <person name="Copeland A."/>
            <person name="Lapidus A."/>
            <person name="Cheng J.-F."/>
            <person name="Goodwin L."/>
            <person name="Pitluck S."/>
            <person name="Chertkov O."/>
            <person name="Misra M."/>
            <person name="Detter J.C."/>
            <person name="Han C."/>
            <person name="Tapia R."/>
            <person name="Land M."/>
            <person name="Hauser L."/>
            <person name="Kyrpides N."/>
            <person name="Ivanova N."/>
            <person name="Ovchinnikova G."/>
            <person name="Pedersen K."/>
            <person name="Jagevall S."/>
            <person name="Hazen T."/>
            <person name="Woyke T."/>
        </authorList>
    </citation>
    <scope>NUCLEOTIDE SEQUENCE [LARGE SCALE GENOMIC DNA]</scope>
    <source>
        <strain evidence="2">ATCC 700646 / DSM 10631 / Aspo-2</strain>
    </source>
</reference>
<dbReference type="EMBL" id="CP002431">
    <property type="protein sequence ID" value="ADU61866.1"/>
    <property type="molecule type" value="Genomic_DNA"/>
</dbReference>
<name>E6VRD7_PSEA9</name>
<dbReference type="AlphaFoldDB" id="E6VRD7"/>